<evidence type="ECO:0000313" key="2">
    <source>
        <dbReference type="EMBL" id="MPN48063.1"/>
    </source>
</evidence>
<proteinExistence type="predicted"/>
<reference evidence="2" key="1">
    <citation type="submission" date="2019-08" db="EMBL/GenBank/DDBJ databases">
        <authorList>
            <person name="Kucharzyk K."/>
            <person name="Murdoch R.W."/>
            <person name="Higgins S."/>
            <person name="Loffler F."/>
        </authorList>
    </citation>
    <scope>NUCLEOTIDE SEQUENCE</scope>
</reference>
<sequence>MAMSVVLEVGTADAMYLPDLVPFEESPLFPKQRVRPLQTMFPDDTKSITLNVPSMPNTLSPRSSPDVSVSFLGDSLPGPLSSADGPVSLFLTSSFPESEELLRSEGIPETLWLRQILLPSSHPPG</sequence>
<dbReference type="AlphaFoldDB" id="A0A645IL59"/>
<feature type="compositionally biased region" description="Polar residues" evidence="1">
    <location>
        <begin position="48"/>
        <end position="67"/>
    </location>
</feature>
<organism evidence="2">
    <name type="scientific">bioreactor metagenome</name>
    <dbReference type="NCBI Taxonomy" id="1076179"/>
    <lineage>
        <taxon>unclassified sequences</taxon>
        <taxon>metagenomes</taxon>
        <taxon>ecological metagenomes</taxon>
    </lineage>
</organism>
<gene>
    <name evidence="2" type="ORF">SDC9_195667</name>
</gene>
<dbReference type="EMBL" id="VSSQ01110035">
    <property type="protein sequence ID" value="MPN48063.1"/>
    <property type="molecule type" value="Genomic_DNA"/>
</dbReference>
<protein>
    <submittedName>
        <fullName evidence="2">Uncharacterized protein</fullName>
    </submittedName>
</protein>
<feature type="region of interest" description="Disordered" evidence="1">
    <location>
        <begin position="48"/>
        <end position="70"/>
    </location>
</feature>
<name>A0A645IL59_9ZZZZ</name>
<comment type="caution">
    <text evidence="2">The sequence shown here is derived from an EMBL/GenBank/DDBJ whole genome shotgun (WGS) entry which is preliminary data.</text>
</comment>
<evidence type="ECO:0000256" key="1">
    <source>
        <dbReference type="SAM" id="MobiDB-lite"/>
    </source>
</evidence>
<accession>A0A645IL59</accession>